<reference evidence="7" key="1">
    <citation type="submission" date="2021-06" db="EMBL/GenBank/DDBJ databases">
        <authorList>
            <person name="Criscuolo A."/>
        </authorList>
    </citation>
    <scope>NUCLEOTIDE SEQUENCE</scope>
    <source>
        <strain evidence="7">CIP111600</strain>
    </source>
</reference>
<feature type="binding site" evidence="6">
    <location>
        <position position="85"/>
    </location>
    <ligand>
        <name>S-adenosyl-L-methionine</name>
        <dbReference type="ChEBI" id="CHEBI:59789"/>
    </ligand>
</feature>
<evidence type="ECO:0000256" key="4">
    <source>
        <dbReference type="ARBA" id="ARBA00022679"/>
    </source>
</evidence>
<comment type="caution">
    <text evidence="6">Lacks conserved residue(s) required for the propagation of feature annotation.</text>
</comment>
<comment type="caution">
    <text evidence="7">The sequence shown here is derived from an EMBL/GenBank/DDBJ whole genome shotgun (WGS) entry which is preliminary data.</text>
</comment>
<evidence type="ECO:0000256" key="3">
    <source>
        <dbReference type="ARBA" id="ARBA00022603"/>
    </source>
</evidence>
<protein>
    <recommendedName>
        <fullName evidence="6">Ribosomal RNA small subunit methyltransferase G</fullName>
        <ecNumber evidence="6">2.1.1.-</ecNumber>
    </recommendedName>
    <alternativeName>
        <fullName evidence="6">16S rRNA 7-methylguanosine methyltransferase</fullName>
        <shortName evidence="6">16S rRNA m7G methyltransferase</shortName>
    </alternativeName>
</protein>
<name>A0A916K7D3_9BACL</name>
<dbReference type="Proteomes" id="UP000693672">
    <property type="component" value="Unassembled WGS sequence"/>
</dbReference>
<dbReference type="PANTHER" id="PTHR31760:SF0">
    <property type="entry name" value="S-ADENOSYL-L-METHIONINE-DEPENDENT METHYLTRANSFERASES SUPERFAMILY PROTEIN"/>
    <property type="match status" value="1"/>
</dbReference>
<evidence type="ECO:0000256" key="5">
    <source>
        <dbReference type="ARBA" id="ARBA00022691"/>
    </source>
</evidence>
<dbReference type="NCBIfam" id="TIGR00138">
    <property type="entry name" value="rsmG_gidB"/>
    <property type="match status" value="1"/>
</dbReference>
<comment type="similarity">
    <text evidence="6">Belongs to the methyltransferase superfamily. RNA methyltransferase RsmG family.</text>
</comment>
<dbReference type="CDD" id="cd02440">
    <property type="entry name" value="AdoMet_MTases"/>
    <property type="match status" value="1"/>
</dbReference>
<evidence type="ECO:0000256" key="6">
    <source>
        <dbReference type="HAMAP-Rule" id="MF_00074"/>
    </source>
</evidence>
<feature type="binding site" evidence="6">
    <location>
        <position position="150"/>
    </location>
    <ligand>
        <name>S-adenosyl-L-methionine</name>
        <dbReference type="ChEBI" id="CHEBI:59789"/>
    </ligand>
</feature>
<dbReference type="AlphaFoldDB" id="A0A916K7D3"/>
<dbReference type="EMBL" id="CAJVAS010000024">
    <property type="protein sequence ID" value="CAG7643357.1"/>
    <property type="molecule type" value="Genomic_DNA"/>
</dbReference>
<comment type="subcellular location">
    <subcellularLocation>
        <location evidence="6">Cytoplasm</location>
    </subcellularLocation>
</comment>
<gene>
    <name evidence="6 7" type="primary">rsmG</name>
    <name evidence="7" type="ORF">PAESOLCIP111_04470</name>
</gene>
<dbReference type="HAMAP" id="MF_00074">
    <property type="entry name" value="16SrRNA_methyltr_G"/>
    <property type="match status" value="1"/>
</dbReference>
<accession>A0A916K7D3</accession>
<keyword evidence="4 6" id="KW-0808">Transferase</keyword>
<feature type="binding site" evidence="6">
    <location>
        <begin position="131"/>
        <end position="132"/>
    </location>
    <ligand>
        <name>S-adenosyl-L-methionine</name>
        <dbReference type="ChEBI" id="CHEBI:59789"/>
    </ligand>
</feature>
<sequence length="243" mass="27782">MMDTVQQQFTQLLNRRNISLSTKQLDQFEIYYKELVDWNERMNLTGITEREQVYIKHFYDSLSLSFFVPVTQIRSIADIGSGAGFPSLPLKIAFPHLEVTIVDSLNKRIQFLKHLCDKLAIGNVNCVHGRAEDIARLLAHRDRYDMVTARAVARLAVLNEFCLPFAKSGGTFVAMKGQDMQQEMDEAAYSLKELNGKLLQTHRFELPVEESTRHIIVIGKEGTTPRKYPRKAGMPLKTPLLRV</sequence>
<keyword evidence="5 6" id="KW-0949">S-adenosyl-L-methionine</keyword>
<keyword evidence="3 6" id="KW-0489">Methyltransferase</keyword>
<dbReference type="GO" id="GO:0070043">
    <property type="term" value="F:rRNA (guanine-N7-)-methyltransferase activity"/>
    <property type="evidence" value="ECO:0007669"/>
    <property type="project" value="UniProtKB-UniRule"/>
</dbReference>
<organism evidence="7 8">
    <name type="scientific">Paenibacillus solanacearum</name>
    <dbReference type="NCBI Taxonomy" id="2048548"/>
    <lineage>
        <taxon>Bacteria</taxon>
        <taxon>Bacillati</taxon>
        <taxon>Bacillota</taxon>
        <taxon>Bacilli</taxon>
        <taxon>Bacillales</taxon>
        <taxon>Paenibacillaceae</taxon>
        <taxon>Paenibacillus</taxon>
    </lineage>
</organism>
<keyword evidence="8" id="KW-1185">Reference proteome</keyword>
<keyword evidence="1 6" id="KW-0963">Cytoplasm</keyword>
<dbReference type="PIRSF" id="PIRSF003078">
    <property type="entry name" value="GidB"/>
    <property type="match status" value="1"/>
</dbReference>
<evidence type="ECO:0000256" key="2">
    <source>
        <dbReference type="ARBA" id="ARBA00022552"/>
    </source>
</evidence>
<evidence type="ECO:0000256" key="1">
    <source>
        <dbReference type="ARBA" id="ARBA00022490"/>
    </source>
</evidence>
<comment type="function">
    <text evidence="6">Specifically methylates the N7 position of guanine in position 535 of 16S rRNA.</text>
</comment>
<feature type="binding site" evidence="6">
    <location>
        <position position="80"/>
    </location>
    <ligand>
        <name>S-adenosyl-L-methionine</name>
        <dbReference type="ChEBI" id="CHEBI:59789"/>
    </ligand>
</feature>
<dbReference type="FunFam" id="3.40.50.150:FF:000041">
    <property type="entry name" value="Ribosomal RNA small subunit methyltransferase G"/>
    <property type="match status" value="1"/>
</dbReference>
<dbReference type="InterPro" id="IPR003682">
    <property type="entry name" value="rRNA_ssu_MeTfrase_G"/>
</dbReference>
<keyword evidence="2 6" id="KW-0698">rRNA processing</keyword>
<evidence type="ECO:0000313" key="8">
    <source>
        <dbReference type="Proteomes" id="UP000693672"/>
    </source>
</evidence>
<dbReference type="EC" id="2.1.1.-" evidence="6"/>
<dbReference type="GO" id="GO:0005829">
    <property type="term" value="C:cytosol"/>
    <property type="evidence" value="ECO:0007669"/>
    <property type="project" value="TreeGrafter"/>
</dbReference>
<dbReference type="PANTHER" id="PTHR31760">
    <property type="entry name" value="S-ADENOSYL-L-METHIONINE-DEPENDENT METHYLTRANSFERASES SUPERFAMILY PROTEIN"/>
    <property type="match status" value="1"/>
</dbReference>
<evidence type="ECO:0000313" key="7">
    <source>
        <dbReference type="EMBL" id="CAG7643357.1"/>
    </source>
</evidence>
<dbReference type="Pfam" id="PF02527">
    <property type="entry name" value="GidB"/>
    <property type="match status" value="1"/>
</dbReference>
<proteinExistence type="inferred from homology"/>